<keyword evidence="4 12" id="KW-0328">Glycosyltransferase</keyword>
<dbReference type="EMBL" id="AZGY01000025">
    <property type="protein sequence ID" value="KZZ89451.1"/>
    <property type="molecule type" value="Genomic_DNA"/>
</dbReference>
<evidence type="ECO:0000256" key="12">
    <source>
        <dbReference type="RuleBase" id="RU363075"/>
    </source>
</evidence>
<keyword evidence="5 13" id="KW-0808">Transferase</keyword>
<evidence type="ECO:0000256" key="11">
    <source>
        <dbReference type="ARBA" id="ARBA00048899"/>
    </source>
</evidence>
<evidence type="ECO:0000313" key="13">
    <source>
        <dbReference type="EMBL" id="KZZ89451.1"/>
    </source>
</evidence>
<dbReference type="UniPathway" id="UPA00378"/>
<keyword evidence="8 12" id="KW-1133">Transmembrane helix</keyword>
<comment type="subcellular location">
    <subcellularLocation>
        <location evidence="1 12">Endoplasmic reticulum membrane</location>
        <topology evidence="1 12">Multi-pass membrane protein</topology>
    </subcellularLocation>
</comment>
<dbReference type="STRING" id="1081109.A0A167WZB4"/>
<evidence type="ECO:0000313" key="14">
    <source>
        <dbReference type="Proteomes" id="UP000078544"/>
    </source>
</evidence>
<keyword evidence="14" id="KW-1185">Reference proteome</keyword>
<evidence type="ECO:0000256" key="5">
    <source>
        <dbReference type="ARBA" id="ARBA00022679"/>
    </source>
</evidence>
<name>A0A167WZB4_9HYPO</name>
<feature type="transmembrane region" description="Helical" evidence="12">
    <location>
        <begin position="21"/>
        <end position="47"/>
    </location>
</feature>
<comment type="function">
    <text evidence="10">Mannosyltransferase that operates in the biosynthetic pathway of dolichol-linked oligosaccharides, the glycan precursors employed in protein asparagine (N)-glycosylation. The assembly of dolichol-linked oligosaccharides begins on the cytosolic side of the endoplasmic reticulum membrane and finishes in its lumen. The sequential addition of sugars to dolichol pyrophosphate produces dolichol-linked oligosaccharides containing fourteen sugars, including two GlcNAcs, nine mannoses and three glucoses. Once assembled, the oligosaccharide is transferred from the lipid to nascent proteins by oligosaccharyltransferases. In the lumen of the endoplasmic reticulum, adds the eighth mannose residue in an alpha-1,6 linkage onto Man(7)GlcNAc(2)-PP-dolichol to produce Man(8)GlcNAc(2)-PP-dolichol.</text>
</comment>
<evidence type="ECO:0000256" key="1">
    <source>
        <dbReference type="ARBA" id="ARBA00004477"/>
    </source>
</evidence>
<feature type="transmembrane region" description="Helical" evidence="12">
    <location>
        <begin position="174"/>
        <end position="194"/>
    </location>
</feature>
<protein>
    <recommendedName>
        <fullName evidence="12">Mannosyltransferase</fullName>
        <ecNumber evidence="12">2.4.1.-</ecNumber>
    </recommendedName>
</protein>
<dbReference type="OrthoDB" id="19039at2759"/>
<dbReference type="PANTHER" id="PTHR22760:SF1">
    <property type="entry name" value="DOL-P-MAN:MAN(7)GLCNAC(2)-PP-DOL ALPHA-1,6-MANNOSYLTRANSFERASE"/>
    <property type="match status" value="1"/>
</dbReference>
<gene>
    <name evidence="13" type="ORF">AAL_07750</name>
</gene>
<comment type="pathway">
    <text evidence="2">Protein modification; protein glycosylation.</text>
</comment>
<organism evidence="13 14">
    <name type="scientific">Moelleriella libera RCEF 2490</name>
    <dbReference type="NCBI Taxonomy" id="1081109"/>
    <lineage>
        <taxon>Eukaryota</taxon>
        <taxon>Fungi</taxon>
        <taxon>Dikarya</taxon>
        <taxon>Ascomycota</taxon>
        <taxon>Pezizomycotina</taxon>
        <taxon>Sordariomycetes</taxon>
        <taxon>Hypocreomycetidae</taxon>
        <taxon>Hypocreales</taxon>
        <taxon>Clavicipitaceae</taxon>
        <taxon>Moelleriella</taxon>
    </lineage>
</organism>
<keyword evidence="6 12" id="KW-0812">Transmembrane</keyword>
<evidence type="ECO:0000256" key="9">
    <source>
        <dbReference type="ARBA" id="ARBA00023136"/>
    </source>
</evidence>
<dbReference type="PANTHER" id="PTHR22760">
    <property type="entry name" value="GLYCOSYLTRANSFERASE"/>
    <property type="match status" value="1"/>
</dbReference>
<keyword evidence="7 12" id="KW-0256">Endoplasmic reticulum</keyword>
<accession>A0A167WZB4</accession>
<dbReference type="GO" id="GO:0006487">
    <property type="term" value="P:protein N-linked glycosylation"/>
    <property type="evidence" value="ECO:0007669"/>
    <property type="project" value="TreeGrafter"/>
</dbReference>
<dbReference type="GO" id="GO:0005789">
    <property type="term" value="C:endoplasmic reticulum membrane"/>
    <property type="evidence" value="ECO:0007669"/>
    <property type="project" value="UniProtKB-SubCell"/>
</dbReference>
<evidence type="ECO:0000256" key="4">
    <source>
        <dbReference type="ARBA" id="ARBA00022676"/>
    </source>
</evidence>
<keyword evidence="9 12" id="KW-0472">Membrane</keyword>
<evidence type="ECO:0000256" key="3">
    <source>
        <dbReference type="ARBA" id="ARBA00007063"/>
    </source>
</evidence>
<dbReference type="GO" id="GO:0052917">
    <property type="term" value="F:dol-P-Man:Man(7)GlcNAc(2)-PP-Dol alpha-1,6-mannosyltransferase activity"/>
    <property type="evidence" value="ECO:0007669"/>
    <property type="project" value="UniProtKB-EC"/>
</dbReference>
<sequence length="435" mass="47140">MAFLLPKKSPRATTIRTRQALGLLTLAGVIFRSELALLLLATASHLFLLRRQISLRSLVTTGLVSFLGALAISVPIDSYFWQQQQRSPPFFFWPELSAFYFNAVQGQASGWGTSPWHWYLSSALPRLLLNPLALPLVALSCLHPALARQTRASLLPAAAYVALYSLQPHKETRFIFYVVPPFTLAAALSASYLASRAAKSLFYRACSLVLAASVVGTLAVSTAMLLLSSLNYPGGDALSQLYAHVARNHTTITALTTTNTTAGSGGDDDKVAPASVPVIRVHADVLACMTGLTLFNQNPHGLPLALGGLWDGTTPPSTTTANNPSPIYLFDRTEKSEKLGWPSFWQAFDYALLEDPALALGEWDVVGVVHGYSGIEVLRPGQPDPSSANSPHKILGLAARIARARQLVRSYTGGWWVGPRMSPRVHIMKQKTLVQ</sequence>
<proteinExistence type="inferred from homology"/>
<dbReference type="EC" id="2.4.1.-" evidence="12"/>
<evidence type="ECO:0000256" key="6">
    <source>
        <dbReference type="ARBA" id="ARBA00022692"/>
    </source>
</evidence>
<dbReference type="AlphaFoldDB" id="A0A167WZB4"/>
<dbReference type="Proteomes" id="UP000078544">
    <property type="component" value="Unassembled WGS sequence"/>
</dbReference>
<evidence type="ECO:0000256" key="2">
    <source>
        <dbReference type="ARBA" id="ARBA00004922"/>
    </source>
</evidence>
<comment type="similarity">
    <text evidence="3 12">Belongs to the glycosyltransferase 22 family.</text>
</comment>
<evidence type="ECO:0000256" key="7">
    <source>
        <dbReference type="ARBA" id="ARBA00022824"/>
    </source>
</evidence>
<comment type="caution">
    <text evidence="12">Lacks conserved residue(s) required for the propagation of feature annotation.</text>
</comment>
<feature type="transmembrane region" description="Helical" evidence="12">
    <location>
        <begin position="201"/>
        <end position="227"/>
    </location>
</feature>
<comment type="catalytic activity">
    <reaction evidence="11">
        <text>an alpha-D-Man-(1-&gt;2)-alpha-D-Man-(1-&gt;2)-alpha-D-Man-(1-&gt;3)-[alpha-D-Man-(1-&gt;2)-alpha-D-Man-(1-&gt;3)-alpha-D-Man-(1-&gt;6)]-beta-D-Man-(1-&gt;4)-beta-D-GlcNAc-(1-&gt;4)-alpha-D-GlcNAc-diphospho-di-trans,poly-cis-dolichol + a di-trans,poly-cis-dolichyl beta-D-mannosyl phosphate = an alpha-D-Man-(1-&gt;2)-alpha-D-Man-(1-&gt;2)-alpha-D-Man-(1-&gt;3)-[alpha-D-Man-(1-&gt;2)-alpha-D-Man-(1-&gt;3)-[alpha-D-Man-(1-&gt;6)]-alpha-D-Man-(1-&gt;6)]-beta-D-Man-(1-&gt;4)-beta-D-GlcNAc-(1-&gt;4)-alpha-D-GlcNAc-diphospho-di-trans,poly-cis-dolichol + a di-trans,poly-cis-dolichyl phosphate + H(+)</text>
        <dbReference type="Rhea" id="RHEA:29535"/>
        <dbReference type="Rhea" id="RHEA-COMP:19498"/>
        <dbReference type="Rhea" id="RHEA-COMP:19501"/>
        <dbReference type="Rhea" id="RHEA-COMP:19518"/>
        <dbReference type="Rhea" id="RHEA-COMP:19519"/>
        <dbReference type="ChEBI" id="CHEBI:15378"/>
        <dbReference type="ChEBI" id="CHEBI:57683"/>
        <dbReference type="ChEBI" id="CHEBI:58211"/>
        <dbReference type="ChEBI" id="CHEBI:132517"/>
        <dbReference type="ChEBI" id="CHEBI:132519"/>
        <dbReference type="EC" id="2.4.1.260"/>
    </reaction>
    <physiologicalReaction direction="left-to-right" evidence="11">
        <dbReference type="Rhea" id="RHEA:29536"/>
    </physiologicalReaction>
</comment>
<reference evidence="13 14" key="1">
    <citation type="journal article" date="2016" name="Genome Biol. Evol.">
        <title>Divergent and convergent evolution of fungal pathogenicity.</title>
        <authorList>
            <person name="Shang Y."/>
            <person name="Xiao G."/>
            <person name="Zheng P."/>
            <person name="Cen K."/>
            <person name="Zhan S."/>
            <person name="Wang C."/>
        </authorList>
    </citation>
    <scope>NUCLEOTIDE SEQUENCE [LARGE SCALE GENOMIC DNA]</scope>
    <source>
        <strain evidence="13 14">RCEF 2490</strain>
    </source>
</reference>
<comment type="caution">
    <text evidence="13">The sequence shown here is derived from an EMBL/GenBank/DDBJ whole genome shotgun (WGS) entry which is preliminary data.</text>
</comment>
<evidence type="ECO:0000256" key="10">
    <source>
        <dbReference type="ARBA" id="ARBA00044721"/>
    </source>
</evidence>
<feature type="transmembrane region" description="Helical" evidence="12">
    <location>
        <begin position="53"/>
        <end position="76"/>
    </location>
</feature>
<dbReference type="Pfam" id="PF03901">
    <property type="entry name" value="Glyco_transf_22"/>
    <property type="match status" value="1"/>
</dbReference>
<evidence type="ECO:0000256" key="8">
    <source>
        <dbReference type="ARBA" id="ARBA00022989"/>
    </source>
</evidence>
<dbReference type="InterPro" id="IPR005599">
    <property type="entry name" value="GPI_mannosylTrfase"/>
</dbReference>